<evidence type="ECO:0000313" key="3">
    <source>
        <dbReference type="EMBL" id="OJT06955.1"/>
    </source>
</evidence>
<reference evidence="3 4" key="1">
    <citation type="submission" date="2016-10" db="EMBL/GenBank/DDBJ databases">
        <title>Genome sequence of the basidiomycete white-rot fungus Trametes pubescens.</title>
        <authorList>
            <person name="Makela M.R."/>
            <person name="Granchi Z."/>
            <person name="Peng M."/>
            <person name="De Vries R.P."/>
            <person name="Grigoriev I."/>
            <person name="Riley R."/>
            <person name="Hilden K."/>
        </authorList>
    </citation>
    <scope>NUCLEOTIDE SEQUENCE [LARGE SCALE GENOMIC DNA]</scope>
    <source>
        <strain evidence="3 4">FBCC735</strain>
    </source>
</reference>
<feature type="transmembrane region" description="Helical" evidence="2">
    <location>
        <begin position="64"/>
        <end position="86"/>
    </location>
</feature>
<evidence type="ECO:0000256" key="2">
    <source>
        <dbReference type="SAM" id="Phobius"/>
    </source>
</evidence>
<feature type="region of interest" description="Disordered" evidence="1">
    <location>
        <begin position="1"/>
        <end position="52"/>
    </location>
</feature>
<dbReference type="GO" id="GO:0016740">
    <property type="term" value="F:transferase activity"/>
    <property type="evidence" value="ECO:0007669"/>
    <property type="project" value="UniProtKB-KW"/>
</dbReference>
<dbReference type="OMA" id="WRTYHGF"/>
<dbReference type="OrthoDB" id="1882547at2759"/>
<comment type="caution">
    <text evidence="3">The sequence shown here is derived from an EMBL/GenBank/DDBJ whole genome shotgun (WGS) entry which is preliminary data.</text>
</comment>
<proteinExistence type="predicted"/>
<gene>
    <name evidence="3" type="ORF">TRAPUB_2156</name>
</gene>
<dbReference type="PANTHER" id="PTHR36050">
    <property type="entry name" value="O-FUCOSYLTRANSFERASE 30"/>
    <property type="match status" value="1"/>
</dbReference>
<keyword evidence="4" id="KW-1185">Reference proteome</keyword>
<name>A0A1M2VH85_TRAPU</name>
<evidence type="ECO:0000256" key="1">
    <source>
        <dbReference type="SAM" id="MobiDB-lite"/>
    </source>
</evidence>
<feature type="compositionally biased region" description="Basic residues" evidence="1">
    <location>
        <begin position="1"/>
        <end position="10"/>
    </location>
</feature>
<dbReference type="PANTHER" id="PTHR36050:SF1">
    <property type="entry name" value="O-FUCOSYLTRANSFERASE 30"/>
    <property type="match status" value="1"/>
</dbReference>
<dbReference type="EMBL" id="MNAD01001233">
    <property type="protein sequence ID" value="OJT06955.1"/>
    <property type="molecule type" value="Genomic_DNA"/>
</dbReference>
<sequence length="558" mass="62395">MSPKVSRKSIRPVVSPTSTLGKRNVGTRLATFESPMSPANQPPRPRNPGIRNHSYLRTAYDKQIAVLITVLVIAGLASLFTAYYLFTATSRGLLHPPHDIKHTGTLQTPLAKSALSAQTAPIVKPVNQLSFPAEKFLAYLPHSGFHNQRIALENALVLARISNRTLLLPPIRLGDPLSYAPFDELYEASADDRKTRLGFCRDLSPTDFNTPFQCDDYYGYTHISWDWLVDLSGVRDDQRLLEGWNYTDAWLQDELDISTDDIFYIKDSTRNDYSFQDFFSFDPPARKFFQAVQIATLAHRPERLIQLGTLFGSSRLHLRSSANYALRKHVRESMAFTNPHLVRAADGIRAALGGAYLGVHLRIGDGVFEWNAPENTRLAWWKLLHLVLGFAHDNILALERSLFLDDAGPGLPTLNVDYPAMRAPHPPLPPFPLNATPSSSFPCRGPLHTSPTLIPLNAPLFVSTDARSPAHNGLLVRFTRTFPCIFFLDDFPEEVASLRDLKSPVDGVPLGPFLMPFLDAMAVGQAWQVVGTEQSTFSAFVTDVLWRTYRGYEIVQRG</sequence>
<keyword evidence="2" id="KW-0812">Transmembrane</keyword>
<dbReference type="Proteomes" id="UP000184267">
    <property type="component" value="Unassembled WGS sequence"/>
</dbReference>
<organism evidence="3 4">
    <name type="scientific">Trametes pubescens</name>
    <name type="common">White-rot fungus</name>
    <dbReference type="NCBI Taxonomy" id="154538"/>
    <lineage>
        <taxon>Eukaryota</taxon>
        <taxon>Fungi</taxon>
        <taxon>Dikarya</taxon>
        <taxon>Basidiomycota</taxon>
        <taxon>Agaricomycotina</taxon>
        <taxon>Agaricomycetes</taxon>
        <taxon>Polyporales</taxon>
        <taxon>Polyporaceae</taxon>
        <taxon>Trametes</taxon>
    </lineage>
</organism>
<accession>A0A1M2VH85</accession>
<evidence type="ECO:0000313" key="4">
    <source>
        <dbReference type="Proteomes" id="UP000184267"/>
    </source>
</evidence>
<keyword evidence="2" id="KW-1133">Transmembrane helix</keyword>
<dbReference type="STRING" id="154538.A0A1M2VH85"/>
<dbReference type="GO" id="GO:0006004">
    <property type="term" value="P:fucose metabolic process"/>
    <property type="evidence" value="ECO:0007669"/>
    <property type="project" value="UniProtKB-KW"/>
</dbReference>
<protein>
    <submittedName>
        <fullName evidence="3">Uncharacterized protein</fullName>
    </submittedName>
</protein>
<keyword evidence="2" id="KW-0472">Membrane</keyword>
<dbReference type="AlphaFoldDB" id="A0A1M2VH85"/>